<protein>
    <recommendedName>
        <fullName evidence="16">ERCC4 domain-containing protein</fullName>
    </recommendedName>
</protein>
<evidence type="ECO:0000256" key="2">
    <source>
        <dbReference type="ARBA" id="ARBA00004123"/>
    </source>
</evidence>
<keyword evidence="8" id="KW-0460">Magnesium</keyword>
<evidence type="ECO:0000256" key="8">
    <source>
        <dbReference type="ARBA" id="ARBA00022842"/>
    </source>
</evidence>
<proteinExistence type="predicted"/>
<dbReference type="PANTHER" id="PTHR21077">
    <property type="entry name" value="EME1 PROTEIN"/>
    <property type="match status" value="1"/>
</dbReference>
<dbReference type="AlphaFoldDB" id="A0A4U5P7E1"/>
<evidence type="ECO:0000256" key="14">
    <source>
        <dbReference type="SAM" id="MobiDB-lite"/>
    </source>
</evidence>
<dbReference type="GO" id="GO:0031297">
    <property type="term" value="P:replication fork processing"/>
    <property type="evidence" value="ECO:0007669"/>
    <property type="project" value="TreeGrafter"/>
</dbReference>
<evidence type="ECO:0000313" key="15">
    <source>
        <dbReference type="EMBL" id="TKR92178.1"/>
    </source>
</evidence>
<keyword evidence="7" id="KW-0378">Hydrolase</keyword>
<dbReference type="GO" id="GO:0046872">
    <property type="term" value="F:metal ion binding"/>
    <property type="evidence" value="ECO:0007669"/>
    <property type="project" value="UniProtKB-KW"/>
</dbReference>
<dbReference type="Gene3D" id="1.10.150.670">
    <property type="entry name" value="Crossover junction endonuclease EME1, DNA-binding domain"/>
    <property type="match status" value="1"/>
</dbReference>
<evidence type="ECO:0000256" key="1">
    <source>
        <dbReference type="ARBA" id="ARBA00001946"/>
    </source>
</evidence>
<evidence type="ECO:0000256" key="6">
    <source>
        <dbReference type="ARBA" id="ARBA00022763"/>
    </source>
</evidence>
<evidence type="ECO:0000256" key="4">
    <source>
        <dbReference type="ARBA" id="ARBA00022723"/>
    </source>
</evidence>
<keyword evidence="6" id="KW-0227">DNA damage</keyword>
<evidence type="ECO:0000256" key="5">
    <source>
        <dbReference type="ARBA" id="ARBA00022759"/>
    </source>
</evidence>
<accession>A0A4U5P7E1</accession>
<feature type="coiled-coil region" evidence="13">
    <location>
        <begin position="56"/>
        <end position="85"/>
    </location>
</feature>
<evidence type="ECO:0000256" key="11">
    <source>
        <dbReference type="ARBA" id="ARBA00023242"/>
    </source>
</evidence>
<dbReference type="Gene3D" id="3.40.50.10130">
    <property type="match status" value="1"/>
</dbReference>
<sequence>MDDDHDIIVLSDDDASMPKPSQKPYKPFDLNVPSLNDSIAMLSDLDTVEPVPAKKKKRSKEEIEQQKLAKQVAKIEREANAARNSKCEQYLHCYISDDILKIGVEASLDTMVLWLFRERKIEEQLHIESEVLSYHITWKRKVITAEIECGKAVRKEAMVPEDVFAYAIDAESLSEMAASKTLNSHLDTILYNYPVIDARLTVIVIGKVTPAQSHKLTESFLEAFERKRIQFRIVTTNREFAYLVAQLHRAVARHDKSKEDDARNIFSAEKGMRPEEASSSSVFIKDWWGKMLLYMHRLSEEQRRAILQHHPNPFKLMDELVAAPSPTAAMKGIADIVTETGRRLGPVLAQKIYHMLTSEDGQQILIE</sequence>
<dbReference type="GO" id="GO:0005634">
    <property type="term" value="C:nucleus"/>
    <property type="evidence" value="ECO:0007669"/>
    <property type="project" value="UniProtKB-SubCell"/>
</dbReference>
<evidence type="ECO:0000256" key="7">
    <source>
        <dbReference type="ARBA" id="ARBA00022801"/>
    </source>
</evidence>
<dbReference type="STRING" id="34508.A0A4U5P7E1"/>
<keyword evidence="10" id="KW-0234">DNA repair</keyword>
<keyword evidence="12" id="KW-0469">Meiosis</keyword>
<organism evidence="15">
    <name type="scientific">Steinernema carpocapsae</name>
    <name type="common">Entomopathogenic nematode</name>
    <dbReference type="NCBI Taxonomy" id="34508"/>
    <lineage>
        <taxon>Eukaryota</taxon>
        <taxon>Metazoa</taxon>
        <taxon>Ecdysozoa</taxon>
        <taxon>Nematoda</taxon>
        <taxon>Chromadorea</taxon>
        <taxon>Rhabditida</taxon>
        <taxon>Tylenchina</taxon>
        <taxon>Panagrolaimomorpha</taxon>
        <taxon>Strongyloidoidea</taxon>
        <taxon>Steinernematidae</taxon>
        <taxon>Steinernema</taxon>
    </lineage>
</organism>
<evidence type="ECO:0000256" key="13">
    <source>
        <dbReference type="SAM" id="Coils"/>
    </source>
</evidence>
<dbReference type="GO" id="GO:0000712">
    <property type="term" value="P:resolution of meiotic recombination intermediates"/>
    <property type="evidence" value="ECO:0007669"/>
    <property type="project" value="TreeGrafter"/>
</dbReference>
<keyword evidence="4" id="KW-0479">Metal-binding</keyword>
<name>A0A4U5P7E1_STECR</name>
<reference evidence="15" key="2">
    <citation type="journal article" date="2015" name="Genome Biol.">
        <title>Comparative genomics of Steinernema reveals deeply conserved gene regulatory networks.</title>
        <authorList>
            <person name="Dillman A.R."/>
            <person name="Macchietto M."/>
            <person name="Porter C.F."/>
            <person name="Rogers A."/>
            <person name="Williams B."/>
            <person name="Antoshechkin I."/>
            <person name="Lee M.M."/>
            <person name="Goodwin Z."/>
            <person name="Lu X."/>
            <person name="Lewis E.E."/>
            <person name="Goodrich-Blair H."/>
            <person name="Stock S.P."/>
            <person name="Adams B.J."/>
            <person name="Sternberg P.W."/>
            <person name="Mortazavi A."/>
        </authorList>
    </citation>
    <scope>NUCLEOTIDE SEQUENCE [LARGE SCALE GENOMIC DNA]</scope>
    <source>
        <strain evidence="15">ALL</strain>
    </source>
</reference>
<dbReference type="PANTHER" id="PTHR21077:SF5">
    <property type="entry name" value="CROSSOVER JUNCTION ENDONUCLEASE MMS4"/>
    <property type="match status" value="1"/>
</dbReference>
<keyword evidence="5" id="KW-0255">Endonuclease</keyword>
<dbReference type="InterPro" id="IPR033310">
    <property type="entry name" value="Mms4/EME1/EME2"/>
</dbReference>
<dbReference type="InterPro" id="IPR042530">
    <property type="entry name" value="EME1/EME2_C"/>
</dbReference>
<keyword evidence="11" id="KW-0539">Nucleus</keyword>
<evidence type="ECO:0000256" key="12">
    <source>
        <dbReference type="ARBA" id="ARBA00023254"/>
    </source>
</evidence>
<dbReference type="GO" id="GO:0048476">
    <property type="term" value="C:Holliday junction resolvase complex"/>
    <property type="evidence" value="ECO:0007669"/>
    <property type="project" value="InterPro"/>
</dbReference>
<feature type="region of interest" description="Disordered" evidence="14">
    <location>
        <begin position="1"/>
        <end position="28"/>
    </location>
</feature>
<evidence type="ECO:0000256" key="3">
    <source>
        <dbReference type="ARBA" id="ARBA00022722"/>
    </source>
</evidence>
<comment type="caution">
    <text evidence="15">The sequence shown here is derived from an EMBL/GenBank/DDBJ whole genome shotgun (WGS) entry which is preliminary data.</text>
</comment>
<keyword evidence="9" id="KW-0233">DNA recombination</keyword>
<evidence type="ECO:0000256" key="10">
    <source>
        <dbReference type="ARBA" id="ARBA00023204"/>
    </source>
</evidence>
<keyword evidence="3" id="KW-0540">Nuclease</keyword>
<reference evidence="15" key="1">
    <citation type="submission" date="2013-11" db="EMBL/GenBank/DDBJ databases">
        <authorList>
            <person name="Sternberg P."/>
            <person name="Dillman A."/>
            <person name="Macchietto M."/>
        </authorList>
    </citation>
    <scope>NUCLEOTIDE SEQUENCE</scope>
    <source>
        <strain evidence="15">ALL</strain>
    </source>
</reference>
<evidence type="ECO:0008006" key="16">
    <source>
        <dbReference type="Google" id="ProtNLM"/>
    </source>
</evidence>
<reference evidence="15" key="3">
    <citation type="journal article" date="2019" name="G3 (Bethesda)">
        <title>Hybrid Assembly of the Genome of the Entomopathogenic Nematode Steinernema carpocapsae Identifies the X-Chromosome.</title>
        <authorList>
            <person name="Serra L."/>
            <person name="Macchietto M."/>
            <person name="Macias-Munoz A."/>
            <person name="McGill C.J."/>
            <person name="Rodriguez I.M."/>
            <person name="Rodriguez B."/>
            <person name="Murad R."/>
            <person name="Mortazavi A."/>
        </authorList>
    </citation>
    <scope>NUCLEOTIDE SEQUENCE</scope>
    <source>
        <strain evidence="15">ALL</strain>
    </source>
</reference>
<evidence type="ECO:0000256" key="9">
    <source>
        <dbReference type="ARBA" id="ARBA00023172"/>
    </source>
</evidence>
<gene>
    <name evidence="15" type="ORF">L596_006882</name>
</gene>
<dbReference type="GO" id="GO:0006302">
    <property type="term" value="P:double-strand break repair"/>
    <property type="evidence" value="ECO:0007669"/>
    <property type="project" value="TreeGrafter"/>
</dbReference>
<comment type="subcellular location">
    <subcellularLocation>
        <location evidence="2">Nucleus</location>
    </subcellularLocation>
</comment>
<feature type="compositionally biased region" description="Acidic residues" evidence="14">
    <location>
        <begin position="1"/>
        <end position="15"/>
    </location>
</feature>
<dbReference type="GO" id="GO:0008821">
    <property type="term" value="F:crossover junction DNA endonuclease activity"/>
    <property type="evidence" value="ECO:0007669"/>
    <property type="project" value="TreeGrafter"/>
</dbReference>
<comment type="cofactor">
    <cofactor evidence="1">
        <name>Mg(2+)</name>
        <dbReference type="ChEBI" id="CHEBI:18420"/>
    </cofactor>
</comment>
<dbReference type="GO" id="GO:0031573">
    <property type="term" value="P:mitotic intra-S DNA damage checkpoint signaling"/>
    <property type="evidence" value="ECO:0007669"/>
    <property type="project" value="TreeGrafter"/>
</dbReference>
<dbReference type="EMBL" id="AZBU02000002">
    <property type="protein sequence ID" value="TKR92178.1"/>
    <property type="molecule type" value="Genomic_DNA"/>
</dbReference>
<dbReference type="OrthoDB" id="343092at2759"/>
<keyword evidence="13" id="KW-0175">Coiled coil</keyword>